<evidence type="ECO:0000256" key="1">
    <source>
        <dbReference type="ARBA" id="ARBA00004123"/>
    </source>
</evidence>
<evidence type="ECO:0000313" key="6">
    <source>
        <dbReference type="EMBL" id="PPS08359.1"/>
    </source>
</evidence>
<dbReference type="OrthoDB" id="608866at2759"/>
<dbReference type="AlphaFoldDB" id="A0A2P5XYF3"/>
<evidence type="ECO:0000259" key="5">
    <source>
        <dbReference type="PROSITE" id="PS51294"/>
    </source>
</evidence>
<reference evidence="6 7" key="1">
    <citation type="submission" date="2015-01" db="EMBL/GenBank/DDBJ databases">
        <title>Genome of allotetraploid Gossypium barbadense reveals genomic plasticity and fiber elongation in cotton evolution.</title>
        <authorList>
            <person name="Chen X."/>
            <person name="Liu X."/>
            <person name="Zhao B."/>
            <person name="Zheng H."/>
            <person name="Hu Y."/>
            <person name="Lu G."/>
            <person name="Yang C."/>
            <person name="Chen J."/>
            <person name="Shan C."/>
            <person name="Zhang L."/>
            <person name="Zhou Y."/>
            <person name="Wang L."/>
            <person name="Guo W."/>
            <person name="Bai Y."/>
            <person name="Ruan J."/>
            <person name="Shangguan X."/>
            <person name="Mao Y."/>
            <person name="Jiang J."/>
            <person name="Zhu Y."/>
            <person name="Lei J."/>
            <person name="Kang H."/>
            <person name="Chen S."/>
            <person name="He X."/>
            <person name="Wang R."/>
            <person name="Wang Y."/>
            <person name="Chen J."/>
            <person name="Wang L."/>
            <person name="Yu S."/>
            <person name="Wang B."/>
            <person name="Wei J."/>
            <person name="Song S."/>
            <person name="Lu X."/>
            <person name="Gao Z."/>
            <person name="Gu W."/>
            <person name="Deng X."/>
            <person name="Ma D."/>
            <person name="Wang S."/>
            <person name="Liang W."/>
            <person name="Fang L."/>
            <person name="Cai C."/>
            <person name="Zhu X."/>
            <person name="Zhou B."/>
            <person name="Zhang Y."/>
            <person name="Chen Z."/>
            <person name="Xu S."/>
            <person name="Zhu R."/>
            <person name="Wang S."/>
            <person name="Zhang T."/>
            <person name="Zhao G."/>
        </authorList>
    </citation>
    <scope>NUCLEOTIDE SEQUENCE [LARGE SCALE GENOMIC DNA]</scope>
    <source>
        <strain evidence="7">cv. Xinhai21</strain>
        <tissue evidence="6">Leaf</tissue>
    </source>
</reference>
<organism evidence="6 7">
    <name type="scientific">Gossypium barbadense</name>
    <name type="common">Sea Island cotton</name>
    <name type="synonym">Hibiscus barbadensis</name>
    <dbReference type="NCBI Taxonomy" id="3634"/>
    <lineage>
        <taxon>Eukaryota</taxon>
        <taxon>Viridiplantae</taxon>
        <taxon>Streptophyta</taxon>
        <taxon>Embryophyta</taxon>
        <taxon>Tracheophyta</taxon>
        <taxon>Spermatophyta</taxon>
        <taxon>Magnoliopsida</taxon>
        <taxon>eudicotyledons</taxon>
        <taxon>Gunneridae</taxon>
        <taxon>Pentapetalae</taxon>
        <taxon>rosids</taxon>
        <taxon>malvids</taxon>
        <taxon>Malvales</taxon>
        <taxon>Malvaceae</taxon>
        <taxon>Malvoideae</taxon>
        <taxon>Gossypium</taxon>
    </lineage>
</organism>
<dbReference type="SUPFAM" id="SSF46689">
    <property type="entry name" value="Homeodomain-like"/>
    <property type="match status" value="1"/>
</dbReference>
<evidence type="ECO:0000259" key="4">
    <source>
        <dbReference type="PROSITE" id="PS50090"/>
    </source>
</evidence>
<comment type="subcellular location">
    <subcellularLocation>
        <location evidence="1">Nucleus</location>
    </subcellularLocation>
</comment>
<dbReference type="GO" id="GO:0005634">
    <property type="term" value="C:nucleus"/>
    <property type="evidence" value="ECO:0007669"/>
    <property type="project" value="UniProtKB-SubCell"/>
</dbReference>
<dbReference type="InterPro" id="IPR009057">
    <property type="entry name" value="Homeodomain-like_sf"/>
</dbReference>
<name>A0A2P5XYF3_GOSBA</name>
<evidence type="ECO:0000313" key="7">
    <source>
        <dbReference type="Proteomes" id="UP000239757"/>
    </source>
</evidence>
<feature type="region of interest" description="Disordered" evidence="3">
    <location>
        <begin position="325"/>
        <end position="432"/>
    </location>
</feature>
<dbReference type="PROSITE" id="PS51294">
    <property type="entry name" value="HTH_MYB"/>
    <property type="match status" value="1"/>
</dbReference>
<dbReference type="InterPro" id="IPR001005">
    <property type="entry name" value="SANT/Myb"/>
</dbReference>
<sequence>MIQNTKKQKKGSISEEDISTLLQRYTATTVLALLQEVAQFPGVKLDWNALIKKTSTGISNAREYQMLWRHLAYRDVLLEKLEDGAAPLSWFDFGFGRSYNILSTDPRAKVVDDDSDLEYELEPCPSVSSETSAEAAACVKVLIASGLPNDSSLANSSMVDAPLTINIPNARSFRVSSENLQPTCSMPGTNITVPVSVQKKILPSVTLAETMEGNGPAGANLPARRKRKPWSEAEDLELIAAVQKCGVGNWANILRGDFKGDRTASQLAQRWTVIKKRCGNLNVEGNSAIPQLSEAQLATRSALSLALDMPDKNLTAACTNNRGLKIMSSSAPPTAGGEASVQAQSQAQQGPLASVEAQIQSQQGPIASVSSRNRSQEGPITSASPQNPSQQGPVASVQVPNQSQQGSMPTKTSPRGSSGSTLKSRVTLKKAPAKPFSTTGSILDATAVAAGARIGSPEAAASLLKAAQSKNAIHIMTTGGSSVKPVIPSGTSSQYVCTGLTAEAHSSPVTSSTLHPGSVKPATQRVELTSSVSLSINAPMQQCNAVTSGTAVEVSPKEDLEIKGSVSDSLPKEQVRENRAYVSKNERGEEVKDHKEALTNPGSELRNIVAEAEHPNEKLMVDGDQVGVKANPVEESVNASDSKDCLLVKKSTTQPTTEESCRNHSMTEMPAKASSLSDGCAKNLEVLSTAETGRAT</sequence>
<dbReference type="EMBL" id="KZ664019">
    <property type="protein sequence ID" value="PPS08359.1"/>
    <property type="molecule type" value="Genomic_DNA"/>
</dbReference>
<feature type="compositionally biased region" description="Low complexity" evidence="3">
    <location>
        <begin position="335"/>
        <end position="354"/>
    </location>
</feature>
<dbReference type="PROSITE" id="PS50090">
    <property type="entry name" value="MYB_LIKE"/>
    <property type="match status" value="1"/>
</dbReference>
<feature type="region of interest" description="Disordered" evidence="3">
    <location>
        <begin position="634"/>
        <end position="679"/>
    </location>
</feature>
<keyword evidence="2" id="KW-0539">Nucleus</keyword>
<feature type="compositionally biased region" description="Polar residues" evidence="3">
    <location>
        <begin position="650"/>
        <end position="666"/>
    </location>
</feature>
<dbReference type="Gene3D" id="1.10.10.60">
    <property type="entry name" value="Homeodomain-like"/>
    <property type="match status" value="1"/>
</dbReference>
<dbReference type="PANTHER" id="PTHR47206:SF1">
    <property type="entry name" value="HOMEODOMAIN-LIKE SUPERFAMILY PROTEIN"/>
    <property type="match status" value="1"/>
</dbReference>
<dbReference type="CDD" id="cd11660">
    <property type="entry name" value="SANT_TRF"/>
    <property type="match status" value="1"/>
</dbReference>
<gene>
    <name evidence="6" type="ORF">GOBAR_AA12288</name>
</gene>
<accession>A0A2P5XYF3</accession>
<protein>
    <submittedName>
        <fullName evidence="6">Uncharacterized protein</fullName>
    </submittedName>
</protein>
<dbReference type="Proteomes" id="UP000239757">
    <property type="component" value="Unassembled WGS sequence"/>
</dbReference>
<dbReference type="PANTHER" id="PTHR47206">
    <property type="entry name" value="HOMEODOMAIN-LIKE SUPERFAMILY PROTEIN"/>
    <property type="match status" value="1"/>
</dbReference>
<evidence type="ECO:0000256" key="2">
    <source>
        <dbReference type="ARBA" id="ARBA00023242"/>
    </source>
</evidence>
<evidence type="ECO:0000256" key="3">
    <source>
        <dbReference type="SAM" id="MobiDB-lite"/>
    </source>
</evidence>
<dbReference type="SMART" id="SM00717">
    <property type="entry name" value="SANT"/>
    <property type="match status" value="1"/>
</dbReference>
<feature type="compositionally biased region" description="Polar residues" evidence="3">
    <location>
        <begin position="357"/>
        <end position="424"/>
    </location>
</feature>
<feature type="domain" description="HTH myb-type" evidence="5">
    <location>
        <begin position="224"/>
        <end position="279"/>
    </location>
</feature>
<dbReference type="Pfam" id="PF00249">
    <property type="entry name" value="Myb_DNA-binding"/>
    <property type="match status" value="1"/>
</dbReference>
<proteinExistence type="predicted"/>
<feature type="domain" description="Myb-like" evidence="4">
    <location>
        <begin position="222"/>
        <end position="275"/>
    </location>
</feature>
<dbReference type="InterPro" id="IPR017930">
    <property type="entry name" value="Myb_dom"/>
</dbReference>